<dbReference type="GO" id="GO:0033014">
    <property type="term" value="P:tetrapyrrole biosynthetic process"/>
    <property type="evidence" value="ECO:0007669"/>
    <property type="project" value="InterPro"/>
</dbReference>
<name>A0A9Q8TZC6_9GAMM</name>
<keyword evidence="3" id="KW-1185">Reference proteome</keyword>
<sequence>MNIIDTRAKGNFEFVEMNSIKNIPLFKLVPIEYSFEDKNFQNVIFQSSPAVENFRDLNLLQDKQIFAMGKGTEATLLQSNLVAKIPTSPGSDGLMETIKENSKGDDYLIVKGEGGLDQIENELKEMGKNVKQICCYKREKFQNYEHLKEDFESANIIIFPSKFSAEIYFKEINFTHQKTFLGISPRINKYVESLGFKIKLLDYFSDNLEKKIKEII</sequence>
<evidence type="ECO:0000313" key="2">
    <source>
        <dbReference type="EMBL" id="URQ63299.1"/>
    </source>
</evidence>
<gene>
    <name evidence="2" type="ORF">M9B40_00600</name>
</gene>
<dbReference type="InterPro" id="IPR003754">
    <property type="entry name" value="4pyrrol_synth_uPrphyn_synth"/>
</dbReference>
<dbReference type="AlphaFoldDB" id="A0A9Q8TZC6"/>
<evidence type="ECO:0000259" key="1">
    <source>
        <dbReference type="Pfam" id="PF02602"/>
    </source>
</evidence>
<evidence type="ECO:0000313" key="3">
    <source>
        <dbReference type="Proteomes" id="UP001056381"/>
    </source>
</evidence>
<organism evidence="2 3">
    <name type="scientific">SAR86 cluster bacterium</name>
    <dbReference type="NCBI Taxonomy" id="2030880"/>
    <lineage>
        <taxon>Bacteria</taxon>
        <taxon>Pseudomonadati</taxon>
        <taxon>Pseudomonadota</taxon>
        <taxon>Gammaproteobacteria</taxon>
        <taxon>SAR86 cluster</taxon>
    </lineage>
</organism>
<dbReference type="Pfam" id="PF02602">
    <property type="entry name" value="HEM4"/>
    <property type="match status" value="1"/>
</dbReference>
<dbReference type="CDD" id="cd06578">
    <property type="entry name" value="HemD"/>
    <property type="match status" value="1"/>
</dbReference>
<dbReference type="Proteomes" id="UP001056381">
    <property type="component" value="Chromosome"/>
</dbReference>
<protein>
    <submittedName>
        <fullName evidence="2">Uroporphyrinogen-III synthase</fullName>
    </submittedName>
</protein>
<dbReference type="EMBL" id="CP097966">
    <property type="protein sequence ID" value="URQ63299.1"/>
    <property type="molecule type" value="Genomic_DNA"/>
</dbReference>
<feature type="domain" description="Tetrapyrrole biosynthesis uroporphyrinogen III synthase" evidence="1">
    <location>
        <begin position="23"/>
        <end position="199"/>
    </location>
</feature>
<dbReference type="Gene3D" id="3.40.50.10090">
    <property type="match status" value="2"/>
</dbReference>
<dbReference type="GO" id="GO:0004852">
    <property type="term" value="F:uroporphyrinogen-III synthase activity"/>
    <property type="evidence" value="ECO:0007669"/>
    <property type="project" value="InterPro"/>
</dbReference>
<proteinExistence type="predicted"/>
<reference evidence="2" key="1">
    <citation type="submission" date="2022-05" db="EMBL/GenBank/DDBJ databases">
        <title>Single-amplified genomics reveal most streamlined microbe among free-living bacteria.</title>
        <authorList>
            <person name="Roda-Garcia J."/>
            <person name="Haro-Moreno J.M."/>
            <person name="Rodriguez-Valera F."/>
            <person name="Almagro-Moreno S."/>
            <person name="Lopez-Perez M."/>
        </authorList>
    </citation>
    <scope>NUCLEOTIDE SEQUENCE</scope>
    <source>
        <strain evidence="2">TMED112-D2-2</strain>
    </source>
</reference>
<dbReference type="InterPro" id="IPR036108">
    <property type="entry name" value="4pyrrol_syn_uPrphyn_synt_sf"/>
</dbReference>
<dbReference type="SUPFAM" id="SSF69618">
    <property type="entry name" value="HemD-like"/>
    <property type="match status" value="1"/>
</dbReference>
<accession>A0A9Q8TZC6</accession>